<dbReference type="AlphaFoldDB" id="R7TNH3"/>
<dbReference type="EMBL" id="KB309137">
    <property type="protein sequence ID" value="ELT95403.1"/>
    <property type="molecule type" value="Genomic_DNA"/>
</dbReference>
<dbReference type="STRING" id="283909.R7TNH3"/>
<reference evidence="4 6" key="2">
    <citation type="journal article" date="2013" name="Nature">
        <title>Insights into bilaterian evolution from three spiralian genomes.</title>
        <authorList>
            <person name="Simakov O."/>
            <person name="Marletaz F."/>
            <person name="Cho S.J."/>
            <person name="Edsinger-Gonzales E."/>
            <person name="Havlak P."/>
            <person name="Hellsten U."/>
            <person name="Kuo D.H."/>
            <person name="Larsson T."/>
            <person name="Lv J."/>
            <person name="Arendt D."/>
            <person name="Savage R."/>
            <person name="Osoegawa K."/>
            <person name="de Jong P."/>
            <person name="Grimwood J."/>
            <person name="Chapman J.A."/>
            <person name="Shapiro H."/>
            <person name="Aerts A."/>
            <person name="Otillar R.P."/>
            <person name="Terry A.Y."/>
            <person name="Boore J.L."/>
            <person name="Grigoriev I.V."/>
            <person name="Lindberg D.R."/>
            <person name="Seaver E.C."/>
            <person name="Weisblat D.A."/>
            <person name="Putnam N.H."/>
            <person name="Rokhsar D.S."/>
        </authorList>
    </citation>
    <scope>NUCLEOTIDE SEQUENCE</scope>
    <source>
        <strain evidence="4 6">I ESC-2004</strain>
    </source>
</reference>
<gene>
    <name evidence="4" type="ORF">CAPTEDRAFT_208677</name>
</gene>
<dbReference type="InterPro" id="IPR001766">
    <property type="entry name" value="Fork_head_dom"/>
</dbReference>
<feature type="DNA-binding region" description="Fork-head" evidence="2">
    <location>
        <begin position="169"/>
        <end position="263"/>
    </location>
</feature>
<keyword evidence="6" id="KW-1185">Reference proteome</keyword>
<dbReference type="EnsemblMetazoa" id="CapteT208677">
    <property type="protein sequence ID" value="CapteP208677"/>
    <property type="gene ID" value="CapteG208677"/>
</dbReference>
<feature type="domain" description="Fork-head" evidence="3">
    <location>
        <begin position="169"/>
        <end position="263"/>
    </location>
</feature>
<organism evidence="4">
    <name type="scientific">Capitella teleta</name>
    <name type="common">Polychaete worm</name>
    <dbReference type="NCBI Taxonomy" id="283909"/>
    <lineage>
        <taxon>Eukaryota</taxon>
        <taxon>Metazoa</taxon>
        <taxon>Spiralia</taxon>
        <taxon>Lophotrochozoa</taxon>
        <taxon>Annelida</taxon>
        <taxon>Polychaeta</taxon>
        <taxon>Sedentaria</taxon>
        <taxon>Scolecida</taxon>
        <taxon>Capitellidae</taxon>
        <taxon>Capitella</taxon>
    </lineage>
</organism>
<dbReference type="InterPro" id="IPR036390">
    <property type="entry name" value="WH_DNA-bd_sf"/>
</dbReference>
<dbReference type="SMART" id="SM00339">
    <property type="entry name" value="FH"/>
    <property type="match status" value="1"/>
</dbReference>
<dbReference type="GO" id="GO:0043565">
    <property type="term" value="F:sequence-specific DNA binding"/>
    <property type="evidence" value="ECO:0007669"/>
    <property type="project" value="InterPro"/>
</dbReference>
<evidence type="ECO:0000256" key="1">
    <source>
        <dbReference type="ARBA" id="ARBA00023125"/>
    </source>
</evidence>
<reference evidence="6" key="1">
    <citation type="submission" date="2012-12" db="EMBL/GenBank/DDBJ databases">
        <authorList>
            <person name="Hellsten U."/>
            <person name="Grimwood J."/>
            <person name="Chapman J.A."/>
            <person name="Shapiro H."/>
            <person name="Aerts A."/>
            <person name="Otillar R.P."/>
            <person name="Terry A.Y."/>
            <person name="Boore J.L."/>
            <person name="Simakov O."/>
            <person name="Marletaz F."/>
            <person name="Cho S.-J."/>
            <person name="Edsinger-Gonzales E."/>
            <person name="Havlak P."/>
            <person name="Kuo D.-H."/>
            <person name="Larsson T."/>
            <person name="Lv J."/>
            <person name="Arendt D."/>
            <person name="Savage R."/>
            <person name="Osoegawa K."/>
            <person name="de Jong P."/>
            <person name="Lindberg D.R."/>
            <person name="Seaver E.C."/>
            <person name="Weisblat D.A."/>
            <person name="Putnam N.H."/>
            <person name="Grigoriev I.V."/>
            <person name="Rokhsar D.S."/>
        </authorList>
    </citation>
    <scope>NUCLEOTIDE SEQUENCE</scope>
    <source>
        <strain evidence="6">I ESC-2004</strain>
    </source>
</reference>
<dbReference type="Proteomes" id="UP000014760">
    <property type="component" value="Unassembled WGS sequence"/>
</dbReference>
<name>R7TNH3_CAPTE</name>
<keyword evidence="2" id="KW-0539">Nucleus</keyword>
<comment type="subcellular location">
    <subcellularLocation>
        <location evidence="2">Nucleus</location>
    </subcellularLocation>
</comment>
<dbReference type="HOGENOM" id="CLU_740210_0_0_1"/>
<protein>
    <recommendedName>
        <fullName evidence="3">Fork-head domain-containing protein</fullName>
    </recommendedName>
</protein>
<evidence type="ECO:0000313" key="6">
    <source>
        <dbReference type="Proteomes" id="UP000014760"/>
    </source>
</evidence>
<dbReference type="PROSITE" id="PS50039">
    <property type="entry name" value="FORK_HEAD_3"/>
    <property type="match status" value="1"/>
</dbReference>
<dbReference type="EMBL" id="AMQN01002403">
    <property type="status" value="NOT_ANNOTATED_CDS"/>
    <property type="molecule type" value="Genomic_DNA"/>
</dbReference>
<dbReference type="Pfam" id="PF00250">
    <property type="entry name" value="Forkhead"/>
    <property type="match status" value="1"/>
</dbReference>
<dbReference type="GO" id="GO:0003700">
    <property type="term" value="F:DNA-binding transcription factor activity"/>
    <property type="evidence" value="ECO:0007669"/>
    <property type="project" value="InterPro"/>
</dbReference>
<proteinExistence type="predicted"/>
<evidence type="ECO:0000313" key="4">
    <source>
        <dbReference type="EMBL" id="ELT95403.1"/>
    </source>
</evidence>
<dbReference type="GO" id="GO:0005634">
    <property type="term" value="C:nucleus"/>
    <property type="evidence" value="ECO:0007669"/>
    <property type="project" value="UniProtKB-SubCell"/>
</dbReference>
<evidence type="ECO:0000259" key="3">
    <source>
        <dbReference type="PROSITE" id="PS50039"/>
    </source>
</evidence>
<dbReference type="InterPro" id="IPR036388">
    <property type="entry name" value="WH-like_DNA-bd_sf"/>
</dbReference>
<sequence>MDPIHPQCSDYQQLTASFPQEDCALASPALCFDTTLQMHRQQPAAAFEQQDIPQLHHQQQFSPHPELSPRNGESLIRMAFVVGTEEQAQEPTSEGTARRQIQAESACLQAVQAPPVLQQQISEQARDVATTPQFQAATSRVQDQQNLVGGSAVFPDPPKAPGTLPATGSFTEHIGRAMLAAGERGLNTQDLYEYFINKFTGLDPKDQKWKNSIRYRLSTSACFKKSAKKVAGSKGGTWFIREKCLDNFRKGIFQSPDPAKKKPTSLTEEEQEAMLNRLQPKSFIAKYADMLRHYTNVVPITSQQVAAELVHKYGVKAIYGSCNM</sequence>
<dbReference type="SUPFAM" id="SSF46785">
    <property type="entry name" value="Winged helix' DNA-binding domain"/>
    <property type="match status" value="1"/>
</dbReference>
<accession>R7TNH3</accession>
<reference evidence="5" key="3">
    <citation type="submission" date="2015-06" db="UniProtKB">
        <authorList>
            <consortium name="EnsemblMetazoa"/>
        </authorList>
    </citation>
    <scope>IDENTIFICATION</scope>
</reference>
<dbReference type="Gene3D" id="1.10.10.10">
    <property type="entry name" value="Winged helix-like DNA-binding domain superfamily/Winged helix DNA-binding domain"/>
    <property type="match status" value="1"/>
</dbReference>
<keyword evidence="1 2" id="KW-0238">DNA-binding</keyword>
<evidence type="ECO:0000313" key="5">
    <source>
        <dbReference type="EnsemblMetazoa" id="CapteP208677"/>
    </source>
</evidence>
<evidence type="ECO:0000256" key="2">
    <source>
        <dbReference type="PROSITE-ProRule" id="PRU00089"/>
    </source>
</evidence>